<proteinExistence type="predicted"/>
<dbReference type="InterPro" id="IPR023210">
    <property type="entry name" value="NADP_OxRdtase_dom"/>
</dbReference>
<keyword evidence="4" id="KW-1185">Reference proteome</keyword>
<name>A0ABP9SRB2_9ACTN</name>
<dbReference type="InterPro" id="IPR036812">
    <property type="entry name" value="NAD(P)_OxRdtase_dom_sf"/>
</dbReference>
<protein>
    <submittedName>
        <fullName evidence="3">Aldo/keto reductase</fullName>
    </submittedName>
</protein>
<dbReference type="PANTHER" id="PTHR43364">
    <property type="entry name" value="NADH-SPECIFIC METHYLGLYOXAL REDUCTASE-RELATED"/>
    <property type="match status" value="1"/>
</dbReference>
<reference evidence="4" key="1">
    <citation type="journal article" date="2019" name="Int. J. Syst. Evol. Microbiol.">
        <title>The Global Catalogue of Microorganisms (GCM) 10K type strain sequencing project: providing services to taxonomists for standard genome sequencing and annotation.</title>
        <authorList>
            <consortium name="The Broad Institute Genomics Platform"/>
            <consortium name="The Broad Institute Genome Sequencing Center for Infectious Disease"/>
            <person name="Wu L."/>
            <person name="Ma J."/>
        </authorList>
    </citation>
    <scope>NUCLEOTIDE SEQUENCE [LARGE SCALE GENOMIC DNA]</scope>
    <source>
        <strain evidence="4">JCM 18304</strain>
    </source>
</reference>
<gene>
    <name evidence="3" type="ORF">GCM10023322_76400</name>
</gene>
<dbReference type="Pfam" id="PF00248">
    <property type="entry name" value="Aldo_ket_red"/>
    <property type="match status" value="1"/>
</dbReference>
<evidence type="ECO:0000313" key="4">
    <source>
        <dbReference type="Proteomes" id="UP001501570"/>
    </source>
</evidence>
<evidence type="ECO:0000313" key="3">
    <source>
        <dbReference type="EMBL" id="GAA5199853.1"/>
    </source>
</evidence>
<dbReference type="SUPFAM" id="SSF51430">
    <property type="entry name" value="NAD(P)-linked oxidoreductase"/>
    <property type="match status" value="1"/>
</dbReference>
<evidence type="ECO:0000256" key="1">
    <source>
        <dbReference type="ARBA" id="ARBA00023002"/>
    </source>
</evidence>
<dbReference type="EMBL" id="BAABJQ010000040">
    <property type="protein sequence ID" value="GAA5199853.1"/>
    <property type="molecule type" value="Genomic_DNA"/>
</dbReference>
<dbReference type="Proteomes" id="UP001501570">
    <property type="component" value="Unassembled WGS sequence"/>
</dbReference>
<sequence>MRTRRLGSSGLRVTALGIGTASFGSDGTDEAVAFEILDRAFAAGIRLIDTADSYPSLPDRLGAAERIVGRWVASRDVRDEVVIATKVNYPMTRSLNSGGLGRGHILRAVDDSLDRLQTDHIDLLQAHQVDRGTPVLETVRAFDSVVQRGAVHYYGVCNWPAWLIAKACALADHWGLHRPISAQLKYSPVMRDVEREVVPLCLDEGIGLLTINALAGGLLTGRYRYEDGPNSGRFGSVKVGSSGRSMGEIYTSRYWSPEHFAAVDALRKACPTGTAEMVATVIAWVASRPAVGSVLLGASKPEQLSAQLDGAARSLDPETARLIDELWWGIPRKFV</sequence>
<evidence type="ECO:0000259" key="2">
    <source>
        <dbReference type="Pfam" id="PF00248"/>
    </source>
</evidence>
<dbReference type="RefSeq" id="WP_345638167.1">
    <property type="nucleotide sequence ID" value="NZ_BAABJQ010000040.1"/>
</dbReference>
<feature type="domain" description="NADP-dependent oxidoreductase" evidence="2">
    <location>
        <begin position="16"/>
        <end position="327"/>
    </location>
</feature>
<dbReference type="Gene3D" id="3.20.20.100">
    <property type="entry name" value="NADP-dependent oxidoreductase domain"/>
    <property type="match status" value="1"/>
</dbReference>
<dbReference type="InterPro" id="IPR050523">
    <property type="entry name" value="AKR_Detox_Biosynth"/>
</dbReference>
<keyword evidence="1" id="KW-0560">Oxidoreductase</keyword>
<comment type="caution">
    <text evidence="3">The sequence shown here is derived from an EMBL/GenBank/DDBJ whole genome shotgun (WGS) entry which is preliminary data.</text>
</comment>
<accession>A0ABP9SRB2</accession>
<dbReference type="PANTHER" id="PTHR43364:SF4">
    <property type="entry name" value="NAD(P)-LINKED OXIDOREDUCTASE SUPERFAMILY PROTEIN"/>
    <property type="match status" value="1"/>
</dbReference>
<organism evidence="3 4">
    <name type="scientific">Rugosimonospora acidiphila</name>
    <dbReference type="NCBI Taxonomy" id="556531"/>
    <lineage>
        <taxon>Bacteria</taxon>
        <taxon>Bacillati</taxon>
        <taxon>Actinomycetota</taxon>
        <taxon>Actinomycetes</taxon>
        <taxon>Micromonosporales</taxon>
        <taxon>Micromonosporaceae</taxon>
        <taxon>Rugosimonospora</taxon>
    </lineage>
</organism>